<dbReference type="Pfam" id="PF20434">
    <property type="entry name" value="BD-FAE"/>
    <property type="match status" value="1"/>
</dbReference>
<dbReference type="GO" id="GO:0016787">
    <property type="term" value="F:hydrolase activity"/>
    <property type="evidence" value="ECO:0007669"/>
    <property type="project" value="UniProtKB-KW"/>
</dbReference>
<evidence type="ECO:0000256" key="1">
    <source>
        <dbReference type="ARBA" id="ARBA00022801"/>
    </source>
</evidence>
<accession>A0ABW1V5R8</accession>
<dbReference type="PANTHER" id="PTHR48081:SF13">
    <property type="entry name" value="ALPHA_BETA HYDROLASE"/>
    <property type="match status" value="1"/>
</dbReference>
<evidence type="ECO:0000259" key="2">
    <source>
        <dbReference type="Pfam" id="PF20434"/>
    </source>
</evidence>
<keyword evidence="4" id="KW-1185">Reference proteome</keyword>
<organism evidence="3 4">
    <name type="scientific">Paenibacillus septentrionalis</name>
    <dbReference type="NCBI Taxonomy" id="429342"/>
    <lineage>
        <taxon>Bacteria</taxon>
        <taxon>Bacillati</taxon>
        <taxon>Bacillota</taxon>
        <taxon>Bacilli</taxon>
        <taxon>Bacillales</taxon>
        <taxon>Paenibacillaceae</taxon>
        <taxon>Paenibacillus</taxon>
    </lineage>
</organism>
<feature type="domain" description="BD-FAE-like" evidence="2">
    <location>
        <begin position="48"/>
        <end position="255"/>
    </location>
</feature>
<reference evidence="4" key="1">
    <citation type="journal article" date="2019" name="Int. J. Syst. Evol. Microbiol.">
        <title>The Global Catalogue of Microorganisms (GCM) 10K type strain sequencing project: providing services to taxonomists for standard genome sequencing and annotation.</title>
        <authorList>
            <consortium name="The Broad Institute Genomics Platform"/>
            <consortium name="The Broad Institute Genome Sequencing Center for Infectious Disease"/>
            <person name="Wu L."/>
            <person name="Ma J."/>
        </authorList>
    </citation>
    <scope>NUCLEOTIDE SEQUENCE [LARGE SCALE GENOMIC DNA]</scope>
    <source>
        <strain evidence="4">PCU 280</strain>
    </source>
</reference>
<protein>
    <submittedName>
        <fullName evidence="3">Alpha/beta hydrolase fold domain-containing protein</fullName>
    </submittedName>
</protein>
<sequence>MDKHASAIAANEMPEGTQVIYAEYAENGSCTYIPNVLYATYEGLHRNMQLIVPHCSDRTFPLIIFIQGSAWRKQDVYAAIPNLCQLAAKGYVIASVEIRESDIAPFPAALEDVKCAIRFMRKHAQTYHVDPNRVAVWGDSSGGHLSLMTGLTIGEYNNGQYGDYTDEVNAVVDFYGVSDLLSLGKYNHILDHDAADSPEGLFIGGRKVQEYPELAKQASPYYQPLNKSLPPILIVHGDRDSIVHINQSIEMYKKLKEHGHQVLFYKVVGGEHGPGVWNPEVLQVTEKFLAAHLYRPILEKPPFQHDARQ</sequence>
<proteinExistence type="predicted"/>
<dbReference type="Gene3D" id="3.40.50.1820">
    <property type="entry name" value="alpha/beta hydrolase"/>
    <property type="match status" value="1"/>
</dbReference>
<dbReference type="RefSeq" id="WP_379233907.1">
    <property type="nucleotide sequence ID" value="NZ_JBHSTE010000003.1"/>
</dbReference>
<dbReference type="SUPFAM" id="SSF53474">
    <property type="entry name" value="alpha/beta-Hydrolases"/>
    <property type="match status" value="1"/>
</dbReference>
<dbReference type="InterPro" id="IPR049492">
    <property type="entry name" value="BD-FAE-like_dom"/>
</dbReference>
<dbReference type="InterPro" id="IPR029058">
    <property type="entry name" value="AB_hydrolase_fold"/>
</dbReference>
<evidence type="ECO:0000313" key="3">
    <source>
        <dbReference type="EMBL" id="MFC6332948.1"/>
    </source>
</evidence>
<keyword evidence="1 3" id="KW-0378">Hydrolase</keyword>
<dbReference type="EMBL" id="JBHSTE010000003">
    <property type="protein sequence ID" value="MFC6332948.1"/>
    <property type="molecule type" value="Genomic_DNA"/>
</dbReference>
<gene>
    <name evidence="3" type="ORF">ACFP56_09965</name>
</gene>
<dbReference type="InterPro" id="IPR050300">
    <property type="entry name" value="GDXG_lipolytic_enzyme"/>
</dbReference>
<name>A0ABW1V5R8_9BACL</name>
<evidence type="ECO:0000313" key="4">
    <source>
        <dbReference type="Proteomes" id="UP001596233"/>
    </source>
</evidence>
<comment type="caution">
    <text evidence="3">The sequence shown here is derived from an EMBL/GenBank/DDBJ whole genome shotgun (WGS) entry which is preliminary data.</text>
</comment>
<dbReference type="PANTHER" id="PTHR48081">
    <property type="entry name" value="AB HYDROLASE SUPERFAMILY PROTEIN C4A8.06C"/>
    <property type="match status" value="1"/>
</dbReference>
<dbReference type="Proteomes" id="UP001596233">
    <property type="component" value="Unassembled WGS sequence"/>
</dbReference>